<feature type="compositionally biased region" description="Low complexity" evidence="1">
    <location>
        <begin position="174"/>
        <end position="186"/>
    </location>
</feature>
<protein>
    <submittedName>
        <fullName evidence="2">Uncharacterized protein</fullName>
    </submittedName>
</protein>
<evidence type="ECO:0000256" key="1">
    <source>
        <dbReference type="SAM" id="MobiDB-lite"/>
    </source>
</evidence>
<feature type="compositionally biased region" description="Gly residues" evidence="1">
    <location>
        <begin position="144"/>
        <end position="155"/>
    </location>
</feature>
<organism evidence="2 3">
    <name type="scientific">Linum tenue</name>
    <dbReference type="NCBI Taxonomy" id="586396"/>
    <lineage>
        <taxon>Eukaryota</taxon>
        <taxon>Viridiplantae</taxon>
        <taxon>Streptophyta</taxon>
        <taxon>Embryophyta</taxon>
        <taxon>Tracheophyta</taxon>
        <taxon>Spermatophyta</taxon>
        <taxon>Magnoliopsida</taxon>
        <taxon>eudicotyledons</taxon>
        <taxon>Gunneridae</taxon>
        <taxon>Pentapetalae</taxon>
        <taxon>rosids</taxon>
        <taxon>fabids</taxon>
        <taxon>Malpighiales</taxon>
        <taxon>Linaceae</taxon>
        <taxon>Linum</taxon>
    </lineage>
</organism>
<feature type="compositionally biased region" description="Basic and acidic residues" evidence="1">
    <location>
        <begin position="130"/>
        <end position="142"/>
    </location>
</feature>
<reference evidence="2" key="1">
    <citation type="submission" date="2022-08" db="EMBL/GenBank/DDBJ databases">
        <authorList>
            <person name="Gutierrez-Valencia J."/>
        </authorList>
    </citation>
    <scope>NUCLEOTIDE SEQUENCE</scope>
</reference>
<dbReference type="Proteomes" id="UP001154282">
    <property type="component" value="Unassembled WGS sequence"/>
</dbReference>
<keyword evidence="3" id="KW-1185">Reference proteome</keyword>
<sequence>MVALLVASFTTIVSRITILLIRFRQSRPISTAATLLIQEESDYDTESKSGSESEFSDEETDEEFEEEEVDSDGDEDFSVRGSLKFKRRLQRQSSSIGDFFLLAEIRERDDEQRGQALGQFGPWNGGRGESAVDLRGRERDALPRGGGFGAGGDSVGGDEHGGGPTEGVGQSGRVPDPADAGGVAAEAGEDRRRQRRRVFGEGVRQGGG</sequence>
<feature type="region of interest" description="Disordered" evidence="1">
    <location>
        <begin position="40"/>
        <end position="78"/>
    </location>
</feature>
<evidence type="ECO:0000313" key="2">
    <source>
        <dbReference type="EMBL" id="CAI0549349.1"/>
    </source>
</evidence>
<proteinExistence type="predicted"/>
<feature type="region of interest" description="Disordered" evidence="1">
    <location>
        <begin position="111"/>
        <end position="208"/>
    </location>
</feature>
<accession>A0AAV0QW08</accession>
<gene>
    <name evidence="2" type="ORF">LITE_LOCUS45104</name>
</gene>
<dbReference type="EMBL" id="CAMGYJ010000010">
    <property type="protein sequence ID" value="CAI0549349.1"/>
    <property type="molecule type" value="Genomic_DNA"/>
</dbReference>
<evidence type="ECO:0000313" key="3">
    <source>
        <dbReference type="Proteomes" id="UP001154282"/>
    </source>
</evidence>
<dbReference type="AlphaFoldDB" id="A0AAV0QW08"/>
<dbReference type="PANTHER" id="PTHR36715">
    <property type="entry name" value="BNAANNG41370D PROTEIN"/>
    <property type="match status" value="1"/>
</dbReference>
<dbReference type="PANTHER" id="PTHR36715:SF1">
    <property type="entry name" value="PROTEIN, PUTATIVE-RELATED"/>
    <property type="match status" value="1"/>
</dbReference>
<feature type="compositionally biased region" description="Acidic residues" evidence="1">
    <location>
        <begin position="54"/>
        <end position="76"/>
    </location>
</feature>
<comment type="caution">
    <text evidence="2">The sequence shown here is derived from an EMBL/GenBank/DDBJ whole genome shotgun (WGS) entry which is preliminary data.</text>
</comment>
<name>A0AAV0QW08_9ROSI</name>